<name>A0AAD5TY16_9FUNG</name>
<dbReference type="Pfam" id="PF00503">
    <property type="entry name" value="G-alpha"/>
    <property type="match status" value="1"/>
</dbReference>
<evidence type="ECO:0000256" key="11">
    <source>
        <dbReference type="SAM" id="MobiDB-lite"/>
    </source>
</evidence>
<keyword evidence="8" id="KW-0449">Lipoprotein</keyword>
<dbReference type="CDD" id="cd00066">
    <property type="entry name" value="G-alpha"/>
    <property type="match status" value="1"/>
</dbReference>
<keyword evidence="2 10" id="KW-0479">Metal-binding</keyword>
<keyword evidence="4 10" id="KW-0460">Magnesium</keyword>
<feature type="binding site" evidence="9">
    <location>
        <begin position="220"/>
        <end position="224"/>
    </location>
    <ligand>
        <name>GTP</name>
        <dbReference type="ChEBI" id="CHEBI:37565"/>
    </ligand>
</feature>
<evidence type="ECO:0000256" key="6">
    <source>
        <dbReference type="ARBA" id="ARBA00023139"/>
    </source>
</evidence>
<dbReference type="SUPFAM" id="SSF52540">
    <property type="entry name" value="P-loop containing nucleoside triphosphate hydrolases"/>
    <property type="match status" value="1"/>
</dbReference>
<dbReference type="Gene3D" id="1.10.400.10">
    <property type="entry name" value="GI Alpha 1, domain 2-like"/>
    <property type="match status" value="1"/>
</dbReference>
<keyword evidence="1" id="KW-0519">Myristate</keyword>
<organism evidence="12 13">
    <name type="scientific">Clydaea vesicula</name>
    <dbReference type="NCBI Taxonomy" id="447962"/>
    <lineage>
        <taxon>Eukaryota</taxon>
        <taxon>Fungi</taxon>
        <taxon>Fungi incertae sedis</taxon>
        <taxon>Chytridiomycota</taxon>
        <taxon>Chytridiomycota incertae sedis</taxon>
        <taxon>Chytridiomycetes</taxon>
        <taxon>Lobulomycetales</taxon>
        <taxon>Lobulomycetaceae</taxon>
        <taxon>Clydaea</taxon>
    </lineage>
</organism>
<gene>
    <name evidence="12" type="primary">GNAO1</name>
    <name evidence="12" type="ORF">HK099_006359</name>
</gene>
<evidence type="ECO:0000256" key="5">
    <source>
        <dbReference type="ARBA" id="ARBA00023134"/>
    </source>
</evidence>
<dbReference type="EMBL" id="JADGJW010000541">
    <property type="protein sequence ID" value="KAJ3215463.1"/>
    <property type="molecule type" value="Genomic_DNA"/>
</dbReference>
<feature type="region of interest" description="Disordered" evidence="11">
    <location>
        <begin position="1"/>
        <end position="22"/>
    </location>
</feature>
<dbReference type="Gene3D" id="3.40.50.300">
    <property type="entry name" value="P-loop containing nucleotide triphosphate hydrolases"/>
    <property type="match status" value="1"/>
</dbReference>
<evidence type="ECO:0000256" key="9">
    <source>
        <dbReference type="PIRSR" id="PIRSR601019-1"/>
    </source>
</evidence>
<dbReference type="InterPro" id="IPR001019">
    <property type="entry name" value="Gprotein_alpha_su"/>
</dbReference>
<accession>A0AAD5TY16</accession>
<evidence type="ECO:0000313" key="13">
    <source>
        <dbReference type="Proteomes" id="UP001211065"/>
    </source>
</evidence>
<dbReference type="GO" id="GO:0001664">
    <property type="term" value="F:G protein-coupled receptor binding"/>
    <property type="evidence" value="ECO:0007669"/>
    <property type="project" value="TreeGrafter"/>
</dbReference>
<feature type="binding site" evidence="10">
    <location>
        <position position="80"/>
    </location>
    <ligand>
        <name>Mg(2+)</name>
        <dbReference type="ChEBI" id="CHEBI:18420"/>
    </ligand>
</feature>
<keyword evidence="5 9" id="KW-0342">GTP-binding</keyword>
<evidence type="ECO:0000256" key="3">
    <source>
        <dbReference type="ARBA" id="ARBA00022741"/>
    </source>
</evidence>
<evidence type="ECO:0000256" key="10">
    <source>
        <dbReference type="PIRSR" id="PIRSR601019-2"/>
    </source>
</evidence>
<keyword evidence="13" id="KW-1185">Reference proteome</keyword>
<dbReference type="GO" id="GO:0046872">
    <property type="term" value="F:metal ion binding"/>
    <property type="evidence" value="ECO:0007669"/>
    <property type="project" value="UniProtKB-KW"/>
</dbReference>
<evidence type="ECO:0000256" key="2">
    <source>
        <dbReference type="ARBA" id="ARBA00022723"/>
    </source>
</evidence>
<keyword evidence="3 9" id="KW-0547">Nucleotide-binding</keyword>
<dbReference type="PROSITE" id="PS51882">
    <property type="entry name" value="G_ALPHA"/>
    <property type="match status" value="1"/>
</dbReference>
<feature type="binding site" evidence="10">
    <location>
        <position position="201"/>
    </location>
    <ligand>
        <name>Mg(2+)</name>
        <dbReference type="ChEBI" id="CHEBI:18420"/>
    </ligand>
</feature>
<sequence length="332" mass="38254">MGRKDHNESSFGEMTTDGTGSLVEEDSINLVTALCNNKRRANQRSQQIDKQLNKEKLEQKQFKASELKLLVLGSGDSGKSTLIKQIRLLHSKGFTEKEILIFKEIILENVFDALRNLIAGAKILGTESKTAEYQNDANFISEFKYTKGKAIDNDKILIIFQRLWSDLCIKDCYMRRNEIKQIGIQEYYPTGQDIVCSRQRTTNVNACNLTVNGIRVKIFDVGGQKSLRNYWIPYFDDSKGVLFIVAISGYDQFMEEDKDTNRMIDSLQLFEKIVNNPVFRESAIILMFNKMDLFLEKLRKIKIIDTFPNFVGNQKDLKGKTIKKDIFRIKQP</sequence>
<dbReference type="PANTHER" id="PTHR10218">
    <property type="entry name" value="GTP-BINDING PROTEIN ALPHA SUBUNIT"/>
    <property type="match status" value="1"/>
</dbReference>
<dbReference type="AlphaFoldDB" id="A0AAD5TY16"/>
<dbReference type="GO" id="GO:0005525">
    <property type="term" value="F:GTP binding"/>
    <property type="evidence" value="ECO:0007669"/>
    <property type="project" value="UniProtKB-KW"/>
</dbReference>
<dbReference type="GO" id="GO:0031683">
    <property type="term" value="F:G-protein beta/gamma-subunit complex binding"/>
    <property type="evidence" value="ECO:0007669"/>
    <property type="project" value="InterPro"/>
</dbReference>
<dbReference type="GO" id="GO:0007188">
    <property type="term" value="P:adenylate cyclase-modulating G protein-coupled receptor signaling pathway"/>
    <property type="evidence" value="ECO:0007669"/>
    <property type="project" value="TreeGrafter"/>
</dbReference>
<evidence type="ECO:0000256" key="1">
    <source>
        <dbReference type="ARBA" id="ARBA00022707"/>
    </source>
</evidence>
<comment type="caution">
    <text evidence="12">The sequence shown here is derived from an EMBL/GenBank/DDBJ whole genome shotgun (WGS) entry which is preliminary data.</text>
</comment>
<feature type="compositionally biased region" description="Polar residues" evidence="11">
    <location>
        <begin position="9"/>
        <end position="19"/>
    </location>
</feature>
<evidence type="ECO:0000256" key="4">
    <source>
        <dbReference type="ARBA" id="ARBA00022842"/>
    </source>
</evidence>
<dbReference type="GO" id="GO:0005834">
    <property type="term" value="C:heterotrimeric G-protein complex"/>
    <property type="evidence" value="ECO:0007669"/>
    <property type="project" value="TreeGrafter"/>
</dbReference>
<dbReference type="Proteomes" id="UP001211065">
    <property type="component" value="Unassembled WGS sequence"/>
</dbReference>
<protein>
    <submittedName>
        <fullName evidence="12">Guanine nucleotide-binding protein G(O) subunit alpha</fullName>
    </submittedName>
</protein>
<evidence type="ECO:0000313" key="12">
    <source>
        <dbReference type="EMBL" id="KAJ3215463.1"/>
    </source>
</evidence>
<proteinExistence type="predicted"/>
<dbReference type="PRINTS" id="PR00318">
    <property type="entry name" value="GPROTEINA"/>
</dbReference>
<evidence type="ECO:0000256" key="7">
    <source>
        <dbReference type="ARBA" id="ARBA00023224"/>
    </source>
</evidence>
<keyword evidence="7" id="KW-0807">Transducer</keyword>
<dbReference type="GO" id="GO:0005737">
    <property type="term" value="C:cytoplasm"/>
    <property type="evidence" value="ECO:0007669"/>
    <property type="project" value="TreeGrafter"/>
</dbReference>
<dbReference type="FunFam" id="3.40.50.300:FF:000692">
    <property type="entry name" value="Guanine nucleotide-binding protein subunit alpha"/>
    <property type="match status" value="1"/>
</dbReference>
<dbReference type="InterPro" id="IPR027417">
    <property type="entry name" value="P-loop_NTPase"/>
</dbReference>
<feature type="binding site" evidence="9">
    <location>
        <begin position="289"/>
        <end position="292"/>
    </location>
    <ligand>
        <name>GTP</name>
        <dbReference type="ChEBI" id="CHEBI:37565"/>
    </ligand>
</feature>
<dbReference type="GO" id="GO:0003924">
    <property type="term" value="F:GTPase activity"/>
    <property type="evidence" value="ECO:0007669"/>
    <property type="project" value="InterPro"/>
</dbReference>
<evidence type="ECO:0000256" key="8">
    <source>
        <dbReference type="ARBA" id="ARBA00023288"/>
    </source>
</evidence>
<dbReference type="PANTHER" id="PTHR10218:SF362">
    <property type="entry name" value="G PROTEIN ALPHA O SUBUNIT"/>
    <property type="match status" value="1"/>
</dbReference>
<dbReference type="InterPro" id="IPR011025">
    <property type="entry name" value="GproteinA_insert"/>
</dbReference>
<dbReference type="SMART" id="SM00275">
    <property type="entry name" value="G_alpha"/>
    <property type="match status" value="1"/>
</dbReference>
<keyword evidence="6" id="KW-0564">Palmitate</keyword>
<reference evidence="12" key="1">
    <citation type="submission" date="2020-05" db="EMBL/GenBank/DDBJ databases">
        <title>Phylogenomic resolution of chytrid fungi.</title>
        <authorList>
            <person name="Stajich J.E."/>
            <person name="Amses K."/>
            <person name="Simmons R."/>
            <person name="Seto K."/>
            <person name="Myers J."/>
            <person name="Bonds A."/>
            <person name="Quandt C.A."/>
            <person name="Barry K."/>
            <person name="Liu P."/>
            <person name="Grigoriev I."/>
            <person name="Longcore J.E."/>
            <person name="James T.Y."/>
        </authorList>
    </citation>
    <scope>NUCLEOTIDE SEQUENCE</scope>
    <source>
        <strain evidence="12">JEL0476</strain>
    </source>
</reference>
<dbReference type="SUPFAM" id="SSF47895">
    <property type="entry name" value="Transducin (alpha subunit), insertion domain"/>
    <property type="match status" value="1"/>
</dbReference>